<sequence>MPQLLQQCSVDMRVIDYDRMGTLRTQTAGNSAQILIHQEERVRGAGVRKQ</sequence>
<gene>
    <name evidence="1" type="ORF">S01H1_05847</name>
</gene>
<reference evidence="1" key="1">
    <citation type="journal article" date="2014" name="Front. Microbiol.">
        <title>High frequency of phylogenetically diverse reductive dehalogenase-homologous genes in deep subseafloor sedimentary metagenomes.</title>
        <authorList>
            <person name="Kawai M."/>
            <person name="Futagami T."/>
            <person name="Toyoda A."/>
            <person name="Takaki Y."/>
            <person name="Nishi S."/>
            <person name="Hori S."/>
            <person name="Arai W."/>
            <person name="Tsubouchi T."/>
            <person name="Morono Y."/>
            <person name="Uchiyama I."/>
            <person name="Ito T."/>
            <person name="Fujiyama A."/>
            <person name="Inagaki F."/>
            <person name="Takami H."/>
        </authorList>
    </citation>
    <scope>NUCLEOTIDE SEQUENCE</scope>
    <source>
        <strain evidence="1">Expedition CK06-06</strain>
    </source>
</reference>
<evidence type="ECO:0000313" key="1">
    <source>
        <dbReference type="EMBL" id="GAF76613.1"/>
    </source>
</evidence>
<proteinExistence type="predicted"/>
<organism evidence="1">
    <name type="scientific">marine sediment metagenome</name>
    <dbReference type="NCBI Taxonomy" id="412755"/>
    <lineage>
        <taxon>unclassified sequences</taxon>
        <taxon>metagenomes</taxon>
        <taxon>ecological metagenomes</taxon>
    </lineage>
</organism>
<dbReference type="AlphaFoldDB" id="X0S6C9"/>
<name>X0S6C9_9ZZZZ</name>
<dbReference type="EMBL" id="BARS01003038">
    <property type="protein sequence ID" value="GAF76613.1"/>
    <property type="molecule type" value="Genomic_DNA"/>
</dbReference>
<accession>X0S6C9</accession>
<protein>
    <submittedName>
        <fullName evidence="1">Uncharacterized protein</fullName>
    </submittedName>
</protein>
<comment type="caution">
    <text evidence="1">The sequence shown here is derived from an EMBL/GenBank/DDBJ whole genome shotgun (WGS) entry which is preliminary data.</text>
</comment>